<feature type="transmembrane region" description="Helical" evidence="10">
    <location>
        <begin position="118"/>
        <end position="135"/>
    </location>
</feature>
<feature type="transmembrane region" description="Helical" evidence="10">
    <location>
        <begin position="155"/>
        <end position="173"/>
    </location>
</feature>
<evidence type="ECO:0000256" key="5">
    <source>
        <dbReference type="ARBA" id="ARBA00022692"/>
    </source>
</evidence>
<dbReference type="EMBL" id="JAVDYJ010000001">
    <property type="protein sequence ID" value="MDR7348084.1"/>
    <property type="molecule type" value="Genomic_DNA"/>
</dbReference>
<dbReference type="InterPro" id="IPR001734">
    <property type="entry name" value="Na/solute_symporter"/>
</dbReference>
<evidence type="ECO:0000256" key="9">
    <source>
        <dbReference type="RuleBase" id="RU362091"/>
    </source>
</evidence>
<keyword evidence="5 10" id="KW-0812">Transmembrane</keyword>
<keyword evidence="6" id="KW-0769">Symport</keyword>
<accession>A0ABU2B6S5</accession>
<proteinExistence type="inferred from homology"/>
<keyword evidence="3" id="KW-0813">Transport</keyword>
<evidence type="ECO:0000313" key="12">
    <source>
        <dbReference type="Proteomes" id="UP001183794"/>
    </source>
</evidence>
<feature type="transmembrane region" description="Helical" evidence="10">
    <location>
        <begin position="6"/>
        <end position="27"/>
    </location>
</feature>
<dbReference type="InterPro" id="IPR038377">
    <property type="entry name" value="Na/Glc_symporter_sf"/>
</dbReference>
<feature type="transmembrane region" description="Helical" evidence="10">
    <location>
        <begin position="360"/>
        <end position="377"/>
    </location>
</feature>
<dbReference type="InterPro" id="IPR050277">
    <property type="entry name" value="Sodium:Solute_Symporter"/>
</dbReference>
<evidence type="ECO:0000256" key="6">
    <source>
        <dbReference type="ARBA" id="ARBA00022847"/>
    </source>
</evidence>
<evidence type="ECO:0000313" key="11">
    <source>
        <dbReference type="EMBL" id="MDR7348084.1"/>
    </source>
</evidence>
<feature type="transmembrane region" description="Helical" evidence="10">
    <location>
        <begin position="185"/>
        <end position="205"/>
    </location>
</feature>
<evidence type="ECO:0000256" key="4">
    <source>
        <dbReference type="ARBA" id="ARBA00022475"/>
    </source>
</evidence>
<name>A0ABU2B6S5_9MICC</name>
<dbReference type="Proteomes" id="UP001183794">
    <property type="component" value="Unassembled WGS sequence"/>
</dbReference>
<dbReference type="RefSeq" id="WP_310174936.1">
    <property type="nucleotide sequence ID" value="NZ_BAABHE010000002.1"/>
</dbReference>
<dbReference type="CDD" id="cd11480">
    <property type="entry name" value="SLC5sbd_u4"/>
    <property type="match status" value="1"/>
</dbReference>
<comment type="similarity">
    <text evidence="2 9">Belongs to the sodium:solute symporter (SSF) (TC 2.A.21) family.</text>
</comment>
<dbReference type="Gene3D" id="1.20.1730.10">
    <property type="entry name" value="Sodium/glucose cotransporter"/>
    <property type="match status" value="1"/>
</dbReference>
<sequence>MTDDALLVLASIGTVCVVTILISVFGLRRTRTTRDFYVASRRVPPWMNASAIAGEYLSAASFLGVAGLIMAFGPHGLWFPVGYTAGFLSLLVFVAAPLRRSGAYTIPDLMSLRLPSSALRRLTALLVVVTGWLYIVPQLHGAALALSATTGLPAWLGPAIVVLVVLPTVVSGGMRSVTVAQAVQYWFKLSALFIPTVFIVLRLGAGEAEVLPDLANAFEVALVADTHSSTYRTISLVAALMLGTLGLSHVLVRFYTNPDGPSARRTTVLLLGLLAAFYLLPIILGVVARAVLPELTASAPTDTALLHLPEALFNGLLGDLLTALVAGGAFAAFLSTASGLVVSISGVVSQEFFGGTVRGFRIGAILALVLPIIAAFVTTDLALAGAVAMVFTFTASSLAPIVLLAIWWRGLTVHGAITGMLTGAIISLTALLTGQFSDTEGLTTTMLQYPALWTVPLVLVVTMLVSALGSQRPPATTDAVMAKLHLPEHARQHATESTSDA</sequence>
<feature type="transmembrane region" description="Helical" evidence="10">
    <location>
        <begin position="449"/>
        <end position="468"/>
    </location>
</feature>
<dbReference type="PANTHER" id="PTHR48086">
    <property type="entry name" value="SODIUM/PROLINE SYMPORTER-RELATED"/>
    <property type="match status" value="1"/>
</dbReference>
<evidence type="ECO:0000256" key="3">
    <source>
        <dbReference type="ARBA" id="ARBA00022448"/>
    </source>
</evidence>
<comment type="subcellular location">
    <subcellularLocation>
        <location evidence="1">Cell membrane</location>
        <topology evidence="1">Multi-pass membrane protein</topology>
    </subcellularLocation>
</comment>
<feature type="transmembrane region" description="Helical" evidence="10">
    <location>
        <begin position="77"/>
        <end position="98"/>
    </location>
</feature>
<reference evidence="11 12" key="1">
    <citation type="submission" date="2023-07" db="EMBL/GenBank/DDBJ databases">
        <title>Sequencing the genomes of 1000 actinobacteria strains.</title>
        <authorList>
            <person name="Klenk H.-P."/>
        </authorList>
    </citation>
    <scope>NUCLEOTIDE SEQUENCE [LARGE SCALE GENOMIC DNA]</scope>
    <source>
        <strain evidence="11 12">DSM 22966</strain>
    </source>
</reference>
<protein>
    <submittedName>
        <fullName evidence="11">Na+(H+)/acetate symporter ActP</fullName>
    </submittedName>
</protein>
<feature type="transmembrane region" description="Helical" evidence="10">
    <location>
        <begin position="48"/>
        <end position="71"/>
    </location>
</feature>
<keyword evidence="7 10" id="KW-1133">Transmembrane helix</keyword>
<feature type="transmembrane region" description="Helical" evidence="10">
    <location>
        <begin position="383"/>
        <end position="408"/>
    </location>
</feature>
<dbReference type="PANTHER" id="PTHR48086:SF6">
    <property type="entry name" value="CATION_ACETATE SYMPORTER ACTP"/>
    <property type="match status" value="1"/>
</dbReference>
<gene>
    <name evidence="11" type="ORF">J2S62_002341</name>
</gene>
<keyword evidence="4" id="KW-1003">Cell membrane</keyword>
<comment type="caution">
    <text evidence="11">The sequence shown here is derived from an EMBL/GenBank/DDBJ whole genome shotgun (WGS) entry which is preliminary data.</text>
</comment>
<dbReference type="Pfam" id="PF00474">
    <property type="entry name" value="SSF"/>
    <property type="match status" value="1"/>
</dbReference>
<evidence type="ECO:0000256" key="8">
    <source>
        <dbReference type="ARBA" id="ARBA00023136"/>
    </source>
</evidence>
<feature type="transmembrane region" description="Helical" evidence="10">
    <location>
        <begin position="268"/>
        <end position="292"/>
    </location>
</feature>
<evidence type="ECO:0000256" key="10">
    <source>
        <dbReference type="SAM" id="Phobius"/>
    </source>
</evidence>
<feature type="transmembrane region" description="Helical" evidence="10">
    <location>
        <begin position="320"/>
        <end position="348"/>
    </location>
</feature>
<evidence type="ECO:0000256" key="2">
    <source>
        <dbReference type="ARBA" id="ARBA00006434"/>
    </source>
</evidence>
<keyword evidence="12" id="KW-1185">Reference proteome</keyword>
<evidence type="ECO:0000256" key="7">
    <source>
        <dbReference type="ARBA" id="ARBA00022989"/>
    </source>
</evidence>
<feature type="transmembrane region" description="Helical" evidence="10">
    <location>
        <begin position="415"/>
        <end position="437"/>
    </location>
</feature>
<evidence type="ECO:0000256" key="1">
    <source>
        <dbReference type="ARBA" id="ARBA00004651"/>
    </source>
</evidence>
<feature type="transmembrane region" description="Helical" evidence="10">
    <location>
        <begin position="234"/>
        <end position="256"/>
    </location>
</feature>
<organism evidence="11 12">
    <name type="scientific">Enteractinococcus fodinae</name>
    <dbReference type="NCBI Taxonomy" id="684663"/>
    <lineage>
        <taxon>Bacteria</taxon>
        <taxon>Bacillati</taxon>
        <taxon>Actinomycetota</taxon>
        <taxon>Actinomycetes</taxon>
        <taxon>Micrococcales</taxon>
        <taxon>Micrococcaceae</taxon>
    </lineage>
</organism>
<dbReference type="PROSITE" id="PS50283">
    <property type="entry name" value="NA_SOLUT_SYMP_3"/>
    <property type="match status" value="1"/>
</dbReference>
<keyword evidence="8 10" id="KW-0472">Membrane</keyword>